<evidence type="ECO:0000313" key="1">
    <source>
        <dbReference type="EMBL" id="EFO19503.1"/>
    </source>
</evidence>
<proteinExistence type="predicted"/>
<protein>
    <submittedName>
        <fullName evidence="1">Uncharacterized protein</fullName>
    </submittedName>
</protein>
<dbReference type="RefSeq" id="XP_003144564.1">
    <property type="nucleotide sequence ID" value="XM_003144516.1"/>
</dbReference>
<dbReference type="InParanoid" id="A0A1S0TSK0"/>
<sequence length="116" mass="13034">MAIVTPPVLSPSRKPDLLIIIPHRRICYCVMRYVVDVYIYVYMYVSYPASSLSSISAVCEKNGDSVENYCNRLSPTWDDSPIDANIIIVIVVPTGPNESKDSTGPFGSFIFIFFWS</sequence>
<organism evidence="1">
    <name type="scientific">Loa loa</name>
    <name type="common">Eye worm</name>
    <name type="synonym">Filaria loa</name>
    <dbReference type="NCBI Taxonomy" id="7209"/>
    <lineage>
        <taxon>Eukaryota</taxon>
        <taxon>Metazoa</taxon>
        <taxon>Ecdysozoa</taxon>
        <taxon>Nematoda</taxon>
        <taxon>Chromadorea</taxon>
        <taxon>Rhabditida</taxon>
        <taxon>Spirurina</taxon>
        <taxon>Spiruromorpha</taxon>
        <taxon>Filarioidea</taxon>
        <taxon>Onchocercidae</taxon>
        <taxon>Loa</taxon>
    </lineage>
</organism>
<dbReference type="GeneID" id="9946421"/>
<dbReference type="KEGG" id="loa:LOAG_08987"/>
<reference evidence="1" key="1">
    <citation type="submission" date="2012-04" db="EMBL/GenBank/DDBJ databases">
        <title>The Genome Sequence of Loa loa.</title>
        <authorList>
            <consortium name="The Broad Institute Genome Sequencing Platform"/>
            <consortium name="Broad Institute Genome Sequencing Center for Infectious Disease"/>
            <person name="Nutman T.B."/>
            <person name="Fink D.L."/>
            <person name="Russ C."/>
            <person name="Young S."/>
            <person name="Zeng Q."/>
            <person name="Gargeya S."/>
            <person name="Alvarado L."/>
            <person name="Berlin A."/>
            <person name="Chapman S.B."/>
            <person name="Chen Z."/>
            <person name="Freedman E."/>
            <person name="Gellesch M."/>
            <person name="Goldberg J."/>
            <person name="Griggs A."/>
            <person name="Gujja S."/>
            <person name="Heilman E.R."/>
            <person name="Heiman D."/>
            <person name="Howarth C."/>
            <person name="Mehta T."/>
            <person name="Neiman D."/>
            <person name="Pearson M."/>
            <person name="Roberts A."/>
            <person name="Saif S."/>
            <person name="Shea T."/>
            <person name="Shenoy N."/>
            <person name="Sisk P."/>
            <person name="Stolte C."/>
            <person name="Sykes S."/>
            <person name="White J."/>
            <person name="Yandava C."/>
            <person name="Haas B."/>
            <person name="Henn M.R."/>
            <person name="Nusbaum C."/>
            <person name="Birren B."/>
        </authorList>
    </citation>
    <scope>NUCLEOTIDE SEQUENCE [LARGE SCALE GENOMIC DNA]</scope>
</reference>
<gene>
    <name evidence="1" type="ORF">LOAG_08987</name>
</gene>
<accession>A0A1S0TSK0</accession>
<dbReference type="CTD" id="9946421"/>
<dbReference type="EMBL" id="JH712304">
    <property type="protein sequence ID" value="EFO19503.1"/>
    <property type="molecule type" value="Genomic_DNA"/>
</dbReference>
<name>A0A1S0TSK0_LOALO</name>
<dbReference type="AlphaFoldDB" id="A0A1S0TSK0"/>